<dbReference type="OrthoDB" id="8480302at2"/>
<dbReference type="AlphaFoldDB" id="A0A552UVD8"/>
<accession>A0A552UVD8</accession>
<evidence type="ECO:0000313" key="2">
    <source>
        <dbReference type="Proteomes" id="UP000320643"/>
    </source>
</evidence>
<dbReference type="EMBL" id="VJVZ01000014">
    <property type="protein sequence ID" value="TRW22167.1"/>
    <property type="molecule type" value="Genomic_DNA"/>
</dbReference>
<protein>
    <submittedName>
        <fullName evidence="1">DUF2007 domain-containing protein</fullName>
    </submittedName>
</protein>
<sequence length="79" mass="9001">MKQFITAAVFTYPHEIAILKHILQDAGLQFYFENETMLTVVPMYAHALGGIKLKVHPNDLDTVNRILTAFDKDNNLKIV</sequence>
<gene>
    <name evidence="1" type="ORF">FMM05_18435</name>
</gene>
<organism evidence="1 2">
    <name type="scientific">Flavobacterium zepuense</name>
    <dbReference type="NCBI Taxonomy" id="2593302"/>
    <lineage>
        <taxon>Bacteria</taxon>
        <taxon>Pseudomonadati</taxon>
        <taxon>Bacteroidota</taxon>
        <taxon>Flavobacteriia</taxon>
        <taxon>Flavobacteriales</taxon>
        <taxon>Flavobacteriaceae</taxon>
        <taxon>Flavobacterium</taxon>
    </lineage>
</organism>
<reference evidence="1 2" key="1">
    <citation type="submission" date="2019-07" db="EMBL/GenBank/DDBJ databases">
        <title>Flavobacterium sp. nov., isolated from glacier ice.</title>
        <authorList>
            <person name="Liu Q."/>
            <person name="Xin Y.-H."/>
        </authorList>
    </citation>
    <scope>NUCLEOTIDE SEQUENCE [LARGE SCALE GENOMIC DNA]</scope>
    <source>
        <strain evidence="1 2">ZT4R6</strain>
    </source>
</reference>
<proteinExistence type="predicted"/>
<dbReference type="RefSeq" id="WP_143374904.1">
    <property type="nucleotide sequence ID" value="NZ_VJVZ01000014.1"/>
</dbReference>
<name>A0A552UVD8_9FLAO</name>
<comment type="caution">
    <text evidence="1">The sequence shown here is derived from an EMBL/GenBank/DDBJ whole genome shotgun (WGS) entry which is preliminary data.</text>
</comment>
<evidence type="ECO:0000313" key="1">
    <source>
        <dbReference type="EMBL" id="TRW22167.1"/>
    </source>
</evidence>
<dbReference type="Proteomes" id="UP000320643">
    <property type="component" value="Unassembled WGS sequence"/>
</dbReference>
<keyword evidence="2" id="KW-1185">Reference proteome</keyword>